<dbReference type="InterPro" id="IPR010982">
    <property type="entry name" value="Lambda_DNA-bd_dom_sf"/>
</dbReference>
<dbReference type="GO" id="GO:0003700">
    <property type="term" value="F:DNA-binding transcription factor activity"/>
    <property type="evidence" value="ECO:0007669"/>
    <property type="project" value="TreeGrafter"/>
</dbReference>
<sequence>MADNENTTVRIIDIARMAGVSVATVDRVIHNRGKVSEENLARINEVLREVNYRPNLIARSLASGRRYRLAVVMPRFAPGEYWADFDAGITRAEAEARRYNVSIRKFVFNQYDRSSFEKLLVRLHDEAFDGAVIATLFAEMVAPFVRELDERGVPYVFVDSNIPECNQLAYFGTSSFDAGAVAARLLFDRLDPDADIVVGRIIHHGDGGSNQCRSREEGFRSYLREKGFRGKLHYAALRLDDEDYNRGVLDELFLTHRTIAGAVTFNSTCYILAGYLAARRRTDVRLVGYDVIRRNGQMLDAGVVTALIAQRPEAQGYRGVMALCEWLVEGRRPDAPVNHMPIDILLKENIQYYKNNLI</sequence>
<keyword evidence="1" id="KW-0805">Transcription regulation</keyword>
<protein>
    <submittedName>
        <fullName evidence="5">Transcriptional regulator, LacI family</fullName>
    </submittedName>
</protein>
<proteinExistence type="predicted"/>
<dbReference type="GO" id="GO:0000976">
    <property type="term" value="F:transcription cis-regulatory region binding"/>
    <property type="evidence" value="ECO:0007669"/>
    <property type="project" value="TreeGrafter"/>
</dbReference>
<dbReference type="Pfam" id="PF00356">
    <property type="entry name" value="LacI"/>
    <property type="match status" value="1"/>
</dbReference>
<dbReference type="PROSITE" id="PS50932">
    <property type="entry name" value="HTH_LACI_2"/>
    <property type="match status" value="1"/>
</dbReference>
<gene>
    <name evidence="5" type="ORF">SAMN05444145_10212</name>
</gene>
<organism evidence="5 6">
    <name type="scientific">Alistipes timonensis JC136</name>
    <dbReference type="NCBI Taxonomy" id="1033731"/>
    <lineage>
        <taxon>Bacteria</taxon>
        <taxon>Pseudomonadati</taxon>
        <taxon>Bacteroidota</taxon>
        <taxon>Bacteroidia</taxon>
        <taxon>Bacteroidales</taxon>
        <taxon>Rikenellaceae</taxon>
        <taxon>Alistipes</taxon>
    </lineage>
</organism>
<dbReference type="SUPFAM" id="SSF47413">
    <property type="entry name" value="lambda repressor-like DNA-binding domains"/>
    <property type="match status" value="1"/>
</dbReference>
<dbReference type="EMBL" id="FNRI01000002">
    <property type="protein sequence ID" value="SEA16013.1"/>
    <property type="molecule type" value="Genomic_DNA"/>
</dbReference>
<evidence type="ECO:0000313" key="5">
    <source>
        <dbReference type="EMBL" id="SEA16013.1"/>
    </source>
</evidence>
<dbReference type="InterPro" id="IPR025997">
    <property type="entry name" value="SBP_2_dom"/>
</dbReference>
<dbReference type="SMART" id="SM00354">
    <property type="entry name" value="HTH_LACI"/>
    <property type="match status" value="1"/>
</dbReference>
<keyword evidence="3" id="KW-0804">Transcription</keyword>
<dbReference type="STRING" id="1033731.SAMN05444145_10212"/>
<keyword evidence="2" id="KW-0238">DNA-binding</keyword>
<dbReference type="PANTHER" id="PTHR30146:SF144">
    <property type="entry name" value="LACI-FAMILY TRANSCRIPTION REGULATOR"/>
    <property type="match status" value="1"/>
</dbReference>
<dbReference type="InterPro" id="IPR028082">
    <property type="entry name" value="Peripla_BP_I"/>
</dbReference>
<name>A0A1H3YWQ7_9BACT</name>
<evidence type="ECO:0000259" key="4">
    <source>
        <dbReference type="PROSITE" id="PS50932"/>
    </source>
</evidence>
<evidence type="ECO:0000313" key="6">
    <source>
        <dbReference type="Proteomes" id="UP000183253"/>
    </source>
</evidence>
<dbReference type="RefSeq" id="WP_010264388.1">
    <property type="nucleotide sequence ID" value="NZ_CAEG01000012.1"/>
</dbReference>
<dbReference type="PROSITE" id="PS00356">
    <property type="entry name" value="HTH_LACI_1"/>
    <property type="match status" value="1"/>
</dbReference>
<dbReference type="OrthoDB" id="628703at2"/>
<dbReference type="InterPro" id="IPR000843">
    <property type="entry name" value="HTH_LacI"/>
</dbReference>
<dbReference type="PANTHER" id="PTHR30146">
    <property type="entry name" value="LACI-RELATED TRANSCRIPTIONAL REPRESSOR"/>
    <property type="match status" value="1"/>
</dbReference>
<dbReference type="CDD" id="cd01392">
    <property type="entry name" value="HTH_LacI"/>
    <property type="match status" value="1"/>
</dbReference>
<dbReference type="Pfam" id="PF13407">
    <property type="entry name" value="Peripla_BP_4"/>
    <property type="match status" value="1"/>
</dbReference>
<evidence type="ECO:0000256" key="2">
    <source>
        <dbReference type="ARBA" id="ARBA00023125"/>
    </source>
</evidence>
<dbReference type="SUPFAM" id="SSF53822">
    <property type="entry name" value="Periplasmic binding protein-like I"/>
    <property type="match status" value="1"/>
</dbReference>
<accession>A0A1H3YWQ7</accession>
<dbReference type="Proteomes" id="UP000183253">
    <property type="component" value="Unassembled WGS sequence"/>
</dbReference>
<keyword evidence="6" id="KW-1185">Reference proteome</keyword>
<dbReference type="AlphaFoldDB" id="A0A1H3YWQ7"/>
<dbReference type="Gene3D" id="1.10.260.40">
    <property type="entry name" value="lambda repressor-like DNA-binding domains"/>
    <property type="match status" value="1"/>
</dbReference>
<evidence type="ECO:0000256" key="3">
    <source>
        <dbReference type="ARBA" id="ARBA00023163"/>
    </source>
</evidence>
<evidence type="ECO:0000256" key="1">
    <source>
        <dbReference type="ARBA" id="ARBA00023015"/>
    </source>
</evidence>
<dbReference type="CDD" id="cd06307">
    <property type="entry name" value="PBP1_sugar_binding"/>
    <property type="match status" value="1"/>
</dbReference>
<feature type="domain" description="HTH lacI-type" evidence="4">
    <location>
        <begin position="9"/>
        <end position="63"/>
    </location>
</feature>
<reference evidence="5 6" key="1">
    <citation type="submission" date="2016-10" db="EMBL/GenBank/DDBJ databases">
        <authorList>
            <person name="de Groot N.N."/>
        </authorList>
    </citation>
    <scope>NUCLEOTIDE SEQUENCE [LARGE SCALE GENOMIC DNA]</scope>
    <source>
        <strain evidence="5 6">DSM 25383</strain>
    </source>
</reference>
<dbReference type="Gene3D" id="3.40.50.2300">
    <property type="match status" value="2"/>
</dbReference>